<dbReference type="RefSeq" id="WP_367436149.1">
    <property type="nucleotide sequence ID" value="NZ_CP108413.1"/>
</dbReference>
<reference evidence="1 2" key="1">
    <citation type="submission" date="2024-10" db="EMBL/GenBank/DDBJ databases">
        <title>The Natural Products Discovery Center: Release of the First 8490 Sequenced Strains for Exploring Actinobacteria Biosynthetic Diversity.</title>
        <authorList>
            <person name="Kalkreuter E."/>
            <person name="Kautsar S.A."/>
            <person name="Yang D."/>
            <person name="Bader C.D."/>
            <person name="Teijaro C.N."/>
            <person name="Fluegel L."/>
            <person name="Davis C.M."/>
            <person name="Simpson J.R."/>
            <person name="Lauterbach L."/>
            <person name="Steele A.D."/>
            <person name="Gui C."/>
            <person name="Meng S."/>
            <person name="Li G."/>
            <person name="Viehrig K."/>
            <person name="Ye F."/>
            <person name="Su P."/>
            <person name="Kiefer A.F."/>
            <person name="Nichols A."/>
            <person name="Cepeda A.J."/>
            <person name="Yan W."/>
            <person name="Fan B."/>
            <person name="Jiang Y."/>
            <person name="Adhikari A."/>
            <person name="Zheng C.-J."/>
            <person name="Schuster L."/>
            <person name="Cowan T.M."/>
            <person name="Smanski M.J."/>
            <person name="Chevrette M.G."/>
            <person name="De Carvalho L.P.S."/>
            <person name="Shen B."/>
        </authorList>
    </citation>
    <scope>NUCLEOTIDE SEQUENCE [LARGE SCALE GENOMIC DNA]</scope>
    <source>
        <strain evidence="1 2">NPDC018013</strain>
    </source>
</reference>
<evidence type="ECO:0000313" key="1">
    <source>
        <dbReference type="EMBL" id="MFH8588511.1"/>
    </source>
</evidence>
<sequence>MESEPWTIETIRDALGSPTLASRFIGEINRAPAHEVLAVFARWQGVAERALAAAERAEALAAADDRGEELSGVDRTDEVLAAAERIRARRGAA</sequence>
<gene>
    <name evidence="1" type="ORF">ACH4GP_29665</name>
</gene>
<dbReference type="EMBL" id="JBIRGH010000024">
    <property type="protein sequence ID" value="MFH8588511.1"/>
    <property type="molecule type" value="Genomic_DNA"/>
</dbReference>
<dbReference type="Proteomes" id="UP001610990">
    <property type="component" value="Unassembled WGS sequence"/>
</dbReference>
<organism evidence="1 2">
    <name type="scientific">Streptomyces celluloflavus</name>
    <dbReference type="NCBI Taxonomy" id="58344"/>
    <lineage>
        <taxon>Bacteria</taxon>
        <taxon>Bacillati</taxon>
        <taxon>Actinomycetota</taxon>
        <taxon>Actinomycetes</taxon>
        <taxon>Kitasatosporales</taxon>
        <taxon>Streptomycetaceae</taxon>
        <taxon>Streptomyces</taxon>
    </lineage>
</organism>
<name>A0ABW7RKC2_9ACTN</name>
<proteinExistence type="predicted"/>
<comment type="caution">
    <text evidence="1">The sequence shown here is derived from an EMBL/GenBank/DDBJ whole genome shotgun (WGS) entry which is preliminary data.</text>
</comment>
<evidence type="ECO:0000313" key="2">
    <source>
        <dbReference type="Proteomes" id="UP001610990"/>
    </source>
</evidence>
<accession>A0ABW7RKC2</accession>
<protein>
    <submittedName>
        <fullName evidence="1">Uncharacterized protein</fullName>
    </submittedName>
</protein>
<keyword evidence="2" id="KW-1185">Reference proteome</keyword>